<feature type="transmembrane region" description="Helical" evidence="5">
    <location>
        <begin position="17"/>
        <end position="37"/>
    </location>
</feature>
<keyword evidence="4 5" id="KW-0472">Membrane</keyword>
<reference evidence="7 8" key="1">
    <citation type="submission" date="2019-06" db="EMBL/GenBank/DDBJ databases">
        <title>Sequencing the genomes of 1000 actinobacteria strains.</title>
        <authorList>
            <person name="Klenk H.-P."/>
        </authorList>
    </citation>
    <scope>NUCLEOTIDE SEQUENCE [LARGE SCALE GENOMIC DNA]</scope>
    <source>
        <strain evidence="7 8">DSM 26477</strain>
    </source>
</reference>
<feature type="transmembrane region" description="Helical" evidence="5">
    <location>
        <begin position="256"/>
        <end position="278"/>
    </location>
</feature>
<accession>A0A542YHV1</accession>
<evidence type="ECO:0000256" key="3">
    <source>
        <dbReference type="ARBA" id="ARBA00022989"/>
    </source>
</evidence>
<organism evidence="7 8">
    <name type="scientific">Homoserinimonas aerilata</name>
    <dbReference type="NCBI Taxonomy" id="1162970"/>
    <lineage>
        <taxon>Bacteria</taxon>
        <taxon>Bacillati</taxon>
        <taxon>Actinomycetota</taxon>
        <taxon>Actinomycetes</taxon>
        <taxon>Micrococcales</taxon>
        <taxon>Microbacteriaceae</taxon>
        <taxon>Homoserinimonas</taxon>
    </lineage>
</organism>
<proteinExistence type="predicted"/>
<evidence type="ECO:0000313" key="7">
    <source>
        <dbReference type="EMBL" id="TQL47669.1"/>
    </source>
</evidence>
<keyword evidence="3 5" id="KW-1133">Transmembrane helix</keyword>
<evidence type="ECO:0000256" key="4">
    <source>
        <dbReference type="ARBA" id="ARBA00023136"/>
    </source>
</evidence>
<dbReference type="Proteomes" id="UP000317998">
    <property type="component" value="Unassembled WGS sequence"/>
</dbReference>
<feature type="domain" description="STAS" evidence="6">
    <location>
        <begin position="403"/>
        <end position="482"/>
    </location>
</feature>
<dbReference type="GO" id="GO:0016020">
    <property type="term" value="C:membrane"/>
    <property type="evidence" value="ECO:0007669"/>
    <property type="project" value="UniProtKB-SubCell"/>
</dbReference>
<feature type="transmembrane region" description="Helical" evidence="5">
    <location>
        <begin position="118"/>
        <end position="136"/>
    </location>
</feature>
<feature type="transmembrane region" description="Helical" evidence="5">
    <location>
        <begin position="167"/>
        <end position="188"/>
    </location>
</feature>
<feature type="transmembrane region" description="Helical" evidence="5">
    <location>
        <begin position="353"/>
        <end position="382"/>
    </location>
</feature>
<evidence type="ECO:0000259" key="6">
    <source>
        <dbReference type="PROSITE" id="PS50801"/>
    </source>
</evidence>
<dbReference type="PANTHER" id="PTHR43310">
    <property type="entry name" value="SULFATE TRANSPORTER YBAR-RELATED"/>
    <property type="match status" value="1"/>
</dbReference>
<feature type="transmembrane region" description="Helical" evidence="5">
    <location>
        <begin position="64"/>
        <end position="82"/>
    </location>
</feature>
<dbReference type="AlphaFoldDB" id="A0A542YHV1"/>
<sequence>MTVLAVLRNPRALSTEVLAGIVTTLALIPEVISFSIIAGVDPRVSLVASVVLAISMSFLGGRPAMITAAAGAVALVVAPLVRDHGVEYLLPTVIVAGLVQVLFGVTGMARIMRFIPRSVMIGFVNALGILIFVAQVPHLLGVPWLVYPLFALTVLIVLVLPRFTTVVPAPLVAIVVVTAITVVAHLTVPTVADQGAIGGGLPGITPLLVPLNLETLGIIWPTALSVAFVGLMETLLTAKLVDDMTDTRSHKGRESWALGVANIMAGLWGGIAGCAMIGQTVVNVKLGRARTRVSTFVAGVFLLLLVTVLSEIMELIPMVALAAVMMVVAIKTVNWHSVHPSTLRRMPLPETLVMLTTVGTVVATNNLAIGVAAGAVLAMVLFARRVAHVVRVTRTATDTRAHYTVTGPLFFGSSNDLVEQFSYGEDPGQVVVDFSAAQIWDASTVAVLDSVQAKYAEHGASVTFIGLDERSTALHGRLSGFL</sequence>
<feature type="transmembrane region" description="Helical" evidence="5">
    <location>
        <begin position="290"/>
        <end position="308"/>
    </location>
</feature>
<dbReference type="PANTHER" id="PTHR43310:SF1">
    <property type="entry name" value="SULFATE TRANSPORTER YBAR-RELATED"/>
    <property type="match status" value="1"/>
</dbReference>
<gene>
    <name evidence="7" type="ORF">FB562_0735</name>
</gene>
<evidence type="ECO:0000256" key="1">
    <source>
        <dbReference type="ARBA" id="ARBA00004141"/>
    </source>
</evidence>
<keyword evidence="8" id="KW-1185">Reference proteome</keyword>
<dbReference type="RefSeq" id="WP_246081329.1">
    <property type="nucleotide sequence ID" value="NZ_VFOM01000001.1"/>
</dbReference>
<feature type="transmembrane region" description="Helical" evidence="5">
    <location>
        <begin position="315"/>
        <end position="333"/>
    </location>
</feature>
<dbReference type="InterPro" id="IPR002645">
    <property type="entry name" value="STAS_dom"/>
</dbReference>
<name>A0A542YHV1_9MICO</name>
<dbReference type="InterPro" id="IPR011547">
    <property type="entry name" value="SLC26A/SulP_dom"/>
</dbReference>
<dbReference type="InterPro" id="IPR036513">
    <property type="entry name" value="STAS_dom_sf"/>
</dbReference>
<dbReference type="PROSITE" id="PS50801">
    <property type="entry name" value="STAS"/>
    <property type="match status" value="1"/>
</dbReference>
<feature type="transmembrane region" description="Helical" evidence="5">
    <location>
        <begin position="142"/>
        <end position="160"/>
    </location>
</feature>
<protein>
    <submittedName>
        <fullName evidence="7">SulP family sulfate permease</fullName>
    </submittedName>
</protein>
<dbReference type="EMBL" id="VFOM01000001">
    <property type="protein sequence ID" value="TQL47669.1"/>
    <property type="molecule type" value="Genomic_DNA"/>
</dbReference>
<dbReference type="InterPro" id="IPR052706">
    <property type="entry name" value="Membrane-Transporter-like"/>
</dbReference>
<feature type="transmembrane region" description="Helical" evidence="5">
    <location>
        <begin position="218"/>
        <end position="236"/>
    </location>
</feature>
<evidence type="ECO:0000313" key="8">
    <source>
        <dbReference type="Proteomes" id="UP000317998"/>
    </source>
</evidence>
<evidence type="ECO:0000256" key="5">
    <source>
        <dbReference type="SAM" id="Phobius"/>
    </source>
</evidence>
<feature type="transmembrane region" description="Helical" evidence="5">
    <location>
        <begin position="88"/>
        <end position="106"/>
    </location>
</feature>
<dbReference type="Pfam" id="PF01740">
    <property type="entry name" value="STAS"/>
    <property type="match status" value="1"/>
</dbReference>
<keyword evidence="2 5" id="KW-0812">Transmembrane</keyword>
<dbReference type="Gene3D" id="3.30.750.24">
    <property type="entry name" value="STAS domain"/>
    <property type="match status" value="1"/>
</dbReference>
<dbReference type="SUPFAM" id="SSF52091">
    <property type="entry name" value="SpoIIaa-like"/>
    <property type="match status" value="1"/>
</dbReference>
<comment type="caution">
    <text evidence="7">The sequence shown here is derived from an EMBL/GenBank/DDBJ whole genome shotgun (WGS) entry which is preliminary data.</text>
</comment>
<comment type="subcellular location">
    <subcellularLocation>
        <location evidence="1">Membrane</location>
        <topology evidence="1">Multi-pass membrane protein</topology>
    </subcellularLocation>
</comment>
<dbReference type="CDD" id="cd07042">
    <property type="entry name" value="STAS_SulP_like_sulfate_transporter"/>
    <property type="match status" value="1"/>
</dbReference>
<evidence type="ECO:0000256" key="2">
    <source>
        <dbReference type="ARBA" id="ARBA00022692"/>
    </source>
</evidence>
<dbReference type="Pfam" id="PF00916">
    <property type="entry name" value="Sulfate_transp"/>
    <property type="match status" value="2"/>
</dbReference>